<dbReference type="Gene3D" id="3.40.50.2000">
    <property type="entry name" value="Glycogen Phosphorylase B"/>
    <property type="match status" value="2"/>
</dbReference>
<dbReference type="PANTHER" id="PTHR12526">
    <property type="entry name" value="GLYCOSYLTRANSFERASE"/>
    <property type="match status" value="1"/>
</dbReference>
<protein>
    <submittedName>
        <fullName evidence="1">TIGR03087 family PEP-CTERM/XrtA system glycosyltransferase</fullName>
    </submittedName>
</protein>
<evidence type="ECO:0000313" key="1">
    <source>
        <dbReference type="EMBL" id="MFC3051197.1"/>
    </source>
</evidence>
<gene>
    <name evidence="1" type="ORF">ACFOKA_04695</name>
</gene>
<name>A0ABV7D242_9PROT</name>
<dbReference type="NCBIfam" id="TIGR03087">
    <property type="entry name" value="stp1"/>
    <property type="match status" value="1"/>
</dbReference>
<dbReference type="Pfam" id="PF13692">
    <property type="entry name" value="Glyco_trans_1_4"/>
    <property type="match status" value="1"/>
</dbReference>
<dbReference type="RefSeq" id="WP_194211848.1">
    <property type="nucleotide sequence ID" value="NZ_CP061205.1"/>
</dbReference>
<dbReference type="InterPro" id="IPR017521">
    <property type="entry name" value="Sugar_tfrase_PEP-CTERM_Stp1"/>
</dbReference>
<proteinExistence type="predicted"/>
<accession>A0ABV7D242</accession>
<keyword evidence="2" id="KW-1185">Reference proteome</keyword>
<dbReference type="SUPFAM" id="SSF53756">
    <property type="entry name" value="UDP-Glycosyltransferase/glycogen phosphorylase"/>
    <property type="match status" value="1"/>
</dbReference>
<evidence type="ECO:0000313" key="2">
    <source>
        <dbReference type="Proteomes" id="UP001595444"/>
    </source>
</evidence>
<organism evidence="1 2">
    <name type="scientific">Kordiimonas pumila</name>
    <dbReference type="NCBI Taxonomy" id="2161677"/>
    <lineage>
        <taxon>Bacteria</taxon>
        <taxon>Pseudomonadati</taxon>
        <taxon>Pseudomonadota</taxon>
        <taxon>Alphaproteobacteria</taxon>
        <taxon>Kordiimonadales</taxon>
        <taxon>Kordiimonadaceae</taxon>
        <taxon>Kordiimonas</taxon>
    </lineage>
</organism>
<comment type="caution">
    <text evidence="1">The sequence shown here is derived from an EMBL/GenBank/DDBJ whole genome shotgun (WGS) entry which is preliminary data.</text>
</comment>
<reference evidence="2" key="1">
    <citation type="journal article" date="2019" name="Int. J. Syst. Evol. Microbiol.">
        <title>The Global Catalogue of Microorganisms (GCM) 10K type strain sequencing project: providing services to taxonomists for standard genome sequencing and annotation.</title>
        <authorList>
            <consortium name="The Broad Institute Genomics Platform"/>
            <consortium name="The Broad Institute Genome Sequencing Center for Infectious Disease"/>
            <person name="Wu L."/>
            <person name="Ma J."/>
        </authorList>
    </citation>
    <scope>NUCLEOTIDE SEQUENCE [LARGE SCALE GENOMIC DNA]</scope>
    <source>
        <strain evidence="2">KCTC 62164</strain>
    </source>
</reference>
<dbReference type="EMBL" id="JBHRSL010000002">
    <property type="protein sequence ID" value="MFC3051197.1"/>
    <property type="molecule type" value="Genomic_DNA"/>
</dbReference>
<dbReference type="CDD" id="cd03801">
    <property type="entry name" value="GT4_PimA-like"/>
    <property type="match status" value="1"/>
</dbReference>
<dbReference type="Proteomes" id="UP001595444">
    <property type="component" value="Unassembled WGS sequence"/>
</dbReference>
<dbReference type="PANTHER" id="PTHR12526:SF600">
    <property type="entry name" value="GLYCOSYL TRANSFERASE GROUP 1"/>
    <property type="match status" value="1"/>
</dbReference>
<sequence length="397" mass="44194">MAEILFLAHRIPYPPNKGDKIRSWNFLHHLTKKHKVHLGFFVDDKKDLEHISMLENITQSLCFQYVSPLHQKILSLSGMLTGQPLTLAAYPHSHMQRYVDSLIAKKSLDAAFVFSAAVGQFIPQKCSFPVLTDLVDADSEKWAAYADKAKWPLSYIYSREAKTLGAYELKLIQRSERTFLVSEQEANMLRPVAGVHKEKVIALKNGVDLSQFDPSKYTSNPDENLIIFSGAMNYQPNIEAVEWFCNDVWPLVQDAIPTAKFRIAGGPHHKRVDALATINGVEVTGYVDDMASEIAKACVAVAPLQTARGVQNKVLEAMAMAKSVVATSCANEGIEADEGNTIWVTDDPSEFSTRLIALLNDKALAKKIGTAAREFVTKNFSWESSCKELDGYVQEIL</sequence>